<dbReference type="RefSeq" id="WP_007021776.1">
    <property type="nucleotide sequence ID" value="NZ_CH724126.1"/>
</dbReference>
<sequence>MPSLVDLFISKGWNTDLIGYAGMLITGLVLIGIYRYLSSDDSENS</sequence>
<comment type="caution">
    <text evidence="2">The sequence shown here is derived from an EMBL/GenBank/DDBJ whole genome shotgun (WGS) entry which is preliminary data.</text>
</comment>
<keyword evidence="1" id="KW-1133">Transmembrane helix</keyword>
<dbReference type="Proteomes" id="UP000002171">
    <property type="component" value="Unassembled WGS sequence"/>
</dbReference>
<keyword evidence="1" id="KW-0472">Membrane</keyword>
<protein>
    <recommendedName>
        <fullName evidence="4">DUF3149 domain-containing protein</fullName>
    </recommendedName>
</protein>
<gene>
    <name evidence="2" type="ORF">MED92_06553</name>
</gene>
<name>A0A7U8GTW4_NEPCE</name>
<keyword evidence="3" id="KW-1185">Reference proteome</keyword>
<feature type="transmembrane region" description="Helical" evidence="1">
    <location>
        <begin position="17"/>
        <end position="37"/>
    </location>
</feature>
<accession>A0A7U8GTW4</accession>
<reference evidence="2 3" key="1">
    <citation type="submission" date="2006-02" db="EMBL/GenBank/DDBJ databases">
        <authorList>
            <person name="Pinhassi J."/>
            <person name="Pedros-Alio C."/>
            <person name="Ferriera S."/>
            <person name="Johnson J."/>
            <person name="Kravitz S."/>
            <person name="Halpern A."/>
            <person name="Remington K."/>
            <person name="Beeson K."/>
            <person name="Tran B."/>
            <person name="Rogers Y.-H."/>
            <person name="Friedman R."/>
            <person name="Venter J.C."/>
        </authorList>
    </citation>
    <scope>NUCLEOTIDE SEQUENCE [LARGE SCALE GENOMIC DNA]</scope>
    <source>
        <strain evidence="2 3">MED92</strain>
    </source>
</reference>
<evidence type="ECO:0000256" key="1">
    <source>
        <dbReference type="SAM" id="Phobius"/>
    </source>
</evidence>
<dbReference type="AlphaFoldDB" id="A0A7U8GTW4"/>
<dbReference type="EMBL" id="AAOW01000002">
    <property type="protein sequence ID" value="EAR62758.1"/>
    <property type="molecule type" value="Genomic_DNA"/>
</dbReference>
<evidence type="ECO:0000313" key="2">
    <source>
        <dbReference type="EMBL" id="EAR62758.1"/>
    </source>
</evidence>
<proteinExistence type="predicted"/>
<organism evidence="2 3">
    <name type="scientific">Neptuniibacter caesariensis</name>
    <dbReference type="NCBI Taxonomy" id="207954"/>
    <lineage>
        <taxon>Bacteria</taxon>
        <taxon>Pseudomonadati</taxon>
        <taxon>Pseudomonadota</taxon>
        <taxon>Gammaproteobacteria</taxon>
        <taxon>Oceanospirillales</taxon>
        <taxon>Oceanospirillaceae</taxon>
        <taxon>Neptuniibacter</taxon>
    </lineage>
</organism>
<evidence type="ECO:0008006" key="4">
    <source>
        <dbReference type="Google" id="ProtNLM"/>
    </source>
</evidence>
<evidence type="ECO:0000313" key="3">
    <source>
        <dbReference type="Proteomes" id="UP000002171"/>
    </source>
</evidence>
<keyword evidence="1" id="KW-0812">Transmembrane</keyword>